<feature type="signal peptide" evidence="1">
    <location>
        <begin position="1"/>
        <end position="26"/>
    </location>
</feature>
<sequence>IRALLFLKVTMHLAILLFFLLEAINAQFPRQCATVDALIQGECCPDLSPVLVPGSDRCGSSSGRGQCLQVIADSRPHGPQYIHDGRDDREQWPLRFFNQTC</sequence>
<reference evidence="2" key="3">
    <citation type="submission" date="2025-09" db="UniProtKB">
        <authorList>
            <consortium name="Ensembl"/>
        </authorList>
    </citation>
    <scope>IDENTIFICATION</scope>
</reference>
<dbReference type="Ensembl" id="ENSAMET00000036852.1">
    <property type="protein sequence ID" value="ENSAMEP00000028113.1"/>
    <property type="gene ID" value="ENSAMEG00000024701.1"/>
</dbReference>
<evidence type="ECO:0000313" key="3">
    <source>
        <dbReference type="Proteomes" id="UP000008912"/>
    </source>
</evidence>
<evidence type="ECO:0000256" key="1">
    <source>
        <dbReference type="SAM" id="SignalP"/>
    </source>
</evidence>
<name>A0A7N5JTD6_AILME</name>
<dbReference type="GeneTree" id="ENSGT00940000155804"/>
<evidence type="ECO:0000313" key="2">
    <source>
        <dbReference type="Ensembl" id="ENSAMEP00000028113.1"/>
    </source>
</evidence>
<dbReference type="InParanoid" id="A0A7N5JTD6"/>
<organism evidence="2 3">
    <name type="scientific">Ailuropoda melanoleuca</name>
    <name type="common">Giant panda</name>
    <dbReference type="NCBI Taxonomy" id="9646"/>
    <lineage>
        <taxon>Eukaryota</taxon>
        <taxon>Metazoa</taxon>
        <taxon>Chordata</taxon>
        <taxon>Craniata</taxon>
        <taxon>Vertebrata</taxon>
        <taxon>Euteleostomi</taxon>
        <taxon>Mammalia</taxon>
        <taxon>Eutheria</taxon>
        <taxon>Laurasiatheria</taxon>
        <taxon>Carnivora</taxon>
        <taxon>Caniformia</taxon>
        <taxon>Ursidae</taxon>
        <taxon>Ailuropoda</taxon>
    </lineage>
</organism>
<reference evidence="2" key="2">
    <citation type="submission" date="2025-08" db="UniProtKB">
        <authorList>
            <consortium name="Ensembl"/>
        </authorList>
    </citation>
    <scope>IDENTIFICATION</scope>
</reference>
<protein>
    <submittedName>
        <fullName evidence="2">Uncharacterized protein</fullName>
    </submittedName>
</protein>
<keyword evidence="3" id="KW-1185">Reference proteome</keyword>
<feature type="chain" id="PRO_5031001973" evidence="1">
    <location>
        <begin position="27"/>
        <end position="101"/>
    </location>
</feature>
<keyword evidence="1" id="KW-0732">Signal</keyword>
<dbReference type="AlphaFoldDB" id="A0A7N5JTD6"/>
<accession>A0A7N5JTD6</accession>
<reference evidence="2 3" key="1">
    <citation type="journal article" date="2010" name="Nature">
        <title>The sequence and de novo assembly of the giant panda genome.</title>
        <authorList>
            <person name="Li R."/>
            <person name="Fan W."/>
            <person name="Tian G."/>
            <person name="Zhu H."/>
            <person name="He L."/>
            <person name="Cai J."/>
            <person name="Huang Q."/>
            <person name="Cai Q."/>
            <person name="Li B."/>
            <person name="Bai Y."/>
            <person name="Zhang Z."/>
            <person name="Zhang Y."/>
            <person name="Wang W."/>
            <person name="Li J."/>
            <person name="Wei F."/>
            <person name="Li H."/>
            <person name="Jian M."/>
            <person name="Li J."/>
            <person name="Zhang Z."/>
            <person name="Nielsen R."/>
            <person name="Li D."/>
            <person name="Gu W."/>
            <person name="Yang Z."/>
            <person name="Xuan Z."/>
            <person name="Ryder O.A."/>
            <person name="Leung F.C."/>
            <person name="Zhou Y."/>
            <person name="Cao J."/>
            <person name="Sun X."/>
            <person name="Fu Y."/>
            <person name="Fang X."/>
            <person name="Guo X."/>
            <person name="Wang B."/>
            <person name="Hou R."/>
            <person name="Shen F."/>
            <person name="Mu B."/>
            <person name="Ni P."/>
            <person name="Lin R."/>
            <person name="Qian W."/>
            <person name="Wang G."/>
            <person name="Yu C."/>
            <person name="Nie W."/>
            <person name="Wang J."/>
            <person name="Wu Z."/>
            <person name="Liang H."/>
            <person name="Min J."/>
            <person name="Wu Q."/>
            <person name="Cheng S."/>
            <person name="Ruan J."/>
            <person name="Wang M."/>
            <person name="Shi Z."/>
            <person name="Wen M."/>
            <person name="Liu B."/>
            <person name="Ren X."/>
            <person name="Zheng H."/>
            <person name="Dong D."/>
            <person name="Cook K."/>
            <person name="Shan G."/>
            <person name="Zhang H."/>
            <person name="Kosiol C."/>
            <person name="Xie X."/>
            <person name="Lu Z."/>
            <person name="Zheng H."/>
            <person name="Li Y."/>
            <person name="Steiner C.C."/>
            <person name="Lam T.T."/>
            <person name="Lin S."/>
            <person name="Zhang Q."/>
            <person name="Li G."/>
            <person name="Tian J."/>
            <person name="Gong T."/>
            <person name="Liu H."/>
            <person name="Zhang D."/>
            <person name="Fang L."/>
            <person name="Ye C."/>
            <person name="Zhang J."/>
            <person name="Hu W."/>
            <person name="Xu A."/>
            <person name="Ren Y."/>
            <person name="Zhang G."/>
            <person name="Bruford M.W."/>
            <person name="Li Q."/>
            <person name="Ma L."/>
            <person name="Guo Y."/>
            <person name="An N."/>
            <person name="Hu Y."/>
            <person name="Zheng Y."/>
            <person name="Shi Y."/>
            <person name="Li Z."/>
            <person name="Liu Q."/>
            <person name="Chen Y."/>
            <person name="Zhao J."/>
            <person name="Qu N."/>
            <person name="Zhao S."/>
            <person name="Tian F."/>
            <person name="Wang X."/>
            <person name="Wang H."/>
            <person name="Xu L."/>
            <person name="Liu X."/>
            <person name="Vinar T."/>
            <person name="Wang Y."/>
            <person name="Lam T.W."/>
            <person name="Yiu S.M."/>
            <person name="Liu S."/>
            <person name="Zhang H."/>
            <person name="Li D."/>
            <person name="Huang Y."/>
            <person name="Wang X."/>
            <person name="Yang G."/>
            <person name="Jiang Z."/>
            <person name="Wang J."/>
            <person name="Qin N."/>
            <person name="Li L."/>
            <person name="Li J."/>
            <person name="Bolund L."/>
            <person name="Kristiansen K."/>
            <person name="Wong G.K."/>
            <person name="Olson M."/>
            <person name="Zhang X."/>
            <person name="Li S."/>
            <person name="Yang H."/>
            <person name="Wang J."/>
            <person name="Wang J."/>
        </authorList>
    </citation>
    <scope>NUCLEOTIDE SEQUENCE [LARGE SCALE GENOMIC DNA]</scope>
</reference>
<proteinExistence type="predicted"/>
<dbReference type="Proteomes" id="UP000008912">
    <property type="component" value="Unassembled WGS sequence"/>
</dbReference>